<protein>
    <submittedName>
        <fullName evidence="1">Addiction module antitoxin, RelB/DinJ family</fullName>
    </submittedName>
</protein>
<dbReference type="EMBL" id="ACKP02000029">
    <property type="protein sequence ID" value="EEX77066.1"/>
    <property type="molecule type" value="Genomic_DNA"/>
</dbReference>
<gene>
    <name evidence="1" type="ORF">SELSPUOL_01533</name>
</gene>
<proteinExistence type="predicted"/>
<dbReference type="eggNOG" id="COG3077">
    <property type="taxonomic scope" value="Bacteria"/>
</dbReference>
<evidence type="ECO:0000313" key="1">
    <source>
        <dbReference type="EMBL" id="EEX77066.1"/>
    </source>
</evidence>
<name>C9LVP1_SELS3</name>
<evidence type="ECO:0000313" key="2">
    <source>
        <dbReference type="Proteomes" id="UP000003505"/>
    </source>
</evidence>
<dbReference type="GO" id="GO:0006355">
    <property type="term" value="P:regulation of DNA-templated transcription"/>
    <property type="evidence" value="ECO:0007669"/>
    <property type="project" value="InterPro"/>
</dbReference>
<comment type="caution">
    <text evidence="1">The sequence shown here is derived from an EMBL/GenBank/DDBJ whole genome shotgun (WGS) entry which is preliminary data.</text>
</comment>
<dbReference type="Proteomes" id="UP000003505">
    <property type="component" value="Unassembled WGS sequence"/>
</dbReference>
<accession>C9LVP1</accession>
<dbReference type="AlphaFoldDB" id="C9LVP1"/>
<dbReference type="STRING" id="546271.Selsp_0795"/>
<reference evidence="1 2" key="1">
    <citation type="submission" date="2009-09" db="EMBL/GenBank/DDBJ databases">
        <authorList>
            <person name="Weinstock G."/>
            <person name="Sodergren E."/>
            <person name="Clifton S."/>
            <person name="Fulton L."/>
            <person name="Fulton B."/>
            <person name="Courtney L."/>
            <person name="Fronick C."/>
            <person name="Harrison M."/>
            <person name="Strong C."/>
            <person name="Farmer C."/>
            <person name="Delahaunty K."/>
            <person name="Markovic C."/>
            <person name="Hall O."/>
            <person name="Minx P."/>
            <person name="Tomlinson C."/>
            <person name="Mitreva M."/>
            <person name="Nelson J."/>
            <person name="Hou S."/>
            <person name="Wollam A."/>
            <person name="Pepin K.H."/>
            <person name="Johnson M."/>
            <person name="Bhonagiri V."/>
            <person name="Nash W.E."/>
            <person name="Warren W."/>
            <person name="Chinwalla A."/>
            <person name="Mardis E.R."/>
            <person name="Wilson R.K."/>
        </authorList>
    </citation>
    <scope>NUCLEOTIDE SEQUENCE [LARGE SCALE GENOMIC DNA]</scope>
    <source>
        <strain evidence="2">ATCC 35185 / DSM 20758 / VPI D19B-28</strain>
    </source>
</reference>
<dbReference type="InterPro" id="IPR007337">
    <property type="entry name" value="RelB/DinJ"/>
</dbReference>
<dbReference type="NCBIfam" id="TIGR02384">
    <property type="entry name" value="RelB_DinJ"/>
    <property type="match status" value="1"/>
</dbReference>
<dbReference type="InterPro" id="IPR013321">
    <property type="entry name" value="Arc_rbn_hlx_hlx"/>
</dbReference>
<sequence length="99" mass="11021">MFRKEGANPMAQAVVNFSMDAVLKEQMEQTCHAMGLTMASAFTMFAAKVTREQRIPFEVSADPFYSEANMERLRKSIAQMEATGGTNDHLTANKRGCHT</sequence>
<dbReference type="Gene3D" id="1.10.1220.10">
    <property type="entry name" value="Met repressor-like"/>
    <property type="match status" value="1"/>
</dbReference>
<organism evidence="1 2">
    <name type="scientific">Selenomonas sputigena (strain ATCC 35185 / DSM 20758 / CCUG 44933 / VPI D19B-28)</name>
    <dbReference type="NCBI Taxonomy" id="546271"/>
    <lineage>
        <taxon>Bacteria</taxon>
        <taxon>Bacillati</taxon>
        <taxon>Bacillota</taxon>
        <taxon>Negativicutes</taxon>
        <taxon>Selenomonadales</taxon>
        <taxon>Selenomonadaceae</taxon>
        <taxon>Selenomonas</taxon>
    </lineage>
</organism>
<dbReference type="Pfam" id="PF04221">
    <property type="entry name" value="RelB"/>
    <property type="match status" value="1"/>
</dbReference>